<keyword evidence="5" id="KW-0395">Inflammatory response</keyword>
<keyword evidence="4" id="KW-0391">Immunity</keyword>
<dbReference type="SUPFAM" id="SSF47986">
    <property type="entry name" value="DEATH domain"/>
    <property type="match status" value="2"/>
</dbReference>
<comment type="subcellular location">
    <subcellularLocation>
        <location evidence="1">Inflammasome</location>
    </subcellularLocation>
</comment>
<sequence>VGNAVTRLLWNTLKVLEEHDFQKFKRELSKIQPKEGYERIELESVAGLSPAALATLLYSHYGRSHCVEVTVEVLRAIGQVQQAEHLLDMLQTGELGEVSLPQDLKAITRASDHSPIPGLHFVEQHREQLIQRVTSVSPVLDQLYGHVLTNEQYQSIRGMPTPQEQMRLLYSFMPSWDVACKDLFLDALKKTNNHLLQDLQGQ</sequence>
<dbReference type="GO" id="GO:0061702">
    <property type="term" value="C:canonical inflammasome complex"/>
    <property type="evidence" value="ECO:0007669"/>
    <property type="project" value="UniProtKB-SubCell"/>
</dbReference>
<feature type="domain" description="Pyrin" evidence="8">
    <location>
        <begin position="1"/>
        <end position="96"/>
    </location>
</feature>
<evidence type="ECO:0000256" key="3">
    <source>
        <dbReference type="ARBA" id="ARBA00022588"/>
    </source>
</evidence>
<feature type="domain" description="CARD" evidence="7">
    <location>
        <begin position="120"/>
        <end position="202"/>
    </location>
</feature>
<evidence type="ECO:0000256" key="4">
    <source>
        <dbReference type="ARBA" id="ARBA00022859"/>
    </source>
</evidence>
<dbReference type="PROSITE" id="PS50209">
    <property type="entry name" value="CARD"/>
    <property type="match status" value="1"/>
</dbReference>
<dbReference type="InterPro" id="IPR001315">
    <property type="entry name" value="CARD"/>
</dbReference>
<dbReference type="InterPro" id="IPR004020">
    <property type="entry name" value="DAPIN"/>
</dbReference>
<keyword evidence="6" id="KW-1271">Inflammasome</keyword>
<dbReference type="Pfam" id="PF02758">
    <property type="entry name" value="PYRIN"/>
    <property type="match status" value="1"/>
</dbReference>
<evidence type="ECO:0000313" key="9">
    <source>
        <dbReference type="Ensembl" id="ENSMGAP00000029415.1"/>
    </source>
</evidence>
<evidence type="ECO:0000256" key="2">
    <source>
        <dbReference type="ARBA" id="ARBA00022490"/>
    </source>
</evidence>
<dbReference type="InterPro" id="IPR011029">
    <property type="entry name" value="DEATH-like_dom_sf"/>
</dbReference>
<evidence type="ECO:0000256" key="6">
    <source>
        <dbReference type="ARBA" id="ARBA00023233"/>
    </source>
</evidence>
<proteinExistence type="predicted"/>
<evidence type="ECO:0000259" key="8">
    <source>
        <dbReference type="PROSITE" id="PS50824"/>
    </source>
</evidence>
<keyword evidence="3" id="KW-0399">Innate immunity</keyword>
<dbReference type="Proteomes" id="UP000001645">
    <property type="component" value="Chromosome 4"/>
</dbReference>
<accession>A0A803YCB8</accession>
<dbReference type="Ensembl" id="ENSMGAT00000036165.1">
    <property type="protein sequence ID" value="ENSMGAP00000029415.1"/>
    <property type="gene ID" value="ENSMGAG00000007141.2"/>
</dbReference>
<dbReference type="GO" id="GO:0045087">
    <property type="term" value="P:innate immune response"/>
    <property type="evidence" value="ECO:0007669"/>
    <property type="project" value="UniProtKB-KW"/>
</dbReference>
<dbReference type="CDD" id="cd08330">
    <property type="entry name" value="CARD_ASC_NALP1"/>
    <property type="match status" value="1"/>
</dbReference>
<reference evidence="9" key="2">
    <citation type="submission" date="2025-08" db="UniProtKB">
        <authorList>
            <consortium name="Ensembl"/>
        </authorList>
    </citation>
    <scope>IDENTIFICATION</scope>
</reference>
<organism evidence="9 10">
    <name type="scientific">Meleagris gallopavo</name>
    <name type="common">Wild turkey</name>
    <dbReference type="NCBI Taxonomy" id="9103"/>
    <lineage>
        <taxon>Eukaryota</taxon>
        <taxon>Metazoa</taxon>
        <taxon>Chordata</taxon>
        <taxon>Craniata</taxon>
        <taxon>Vertebrata</taxon>
        <taxon>Euteleostomi</taxon>
        <taxon>Archelosauria</taxon>
        <taxon>Archosauria</taxon>
        <taxon>Dinosauria</taxon>
        <taxon>Saurischia</taxon>
        <taxon>Theropoda</taxon>
        <taxon>Coelurosauria</taxon>
        <taxon>Aves</taxon>
        <taxon>Neognathae</taxon>
        <taxon>Galloanserae</taxon>
        <taxon>Galliformes</taxon>
        <taxon>Phasianidae</taxon>
        <taxon>Meleagridinae</taxon>
        <taxon>Meleagris</taxon>
    </lineage>
</organism>
<dbReference type="PANTHER" id="PTHR46985:SF2">
    <property type="entry name" value="APOPTOSIS-ASSOCIATED SPECK-LIKE PROTEIN CONTAINING A CARD"/>
    <property type="match status" value="1"/>
</dbReference>
<dbReference type="GeneTree" id="ENSGT00940000161873"/>
<evidence type="ECO:0000259" key="7">
    <source>
        <dbReference type="PROSITE" id="PS50209"/>
    </source>
</evidence>
<dbReference type="PROSITE" id="PS50824">
    <property type="entry name" value="DAPIN"/>
    <property type="match status" value="1"/>
</dbReference>
<name>A0A803YCB8_MELGA</name>
<dbReference type="Gene3D" id="1.10.533.10">
    <property type="entry name" value="Death Domain, Fas"/>
    <property type="match status" value="2"/>
</dbReference>
<dbReference type="GO" id="GO:0006954">
    <property type="term" value="P:inflammatory response"/>
    <property type="evidence" value="ECO:0007669"/>
    <property type="project" value="UniProtKB-KW"/>
</dbReference>
<evidence type="ECO:0008006" key="11">
    <source>
        <dbReference type="Google" id="ProtNLM"/>
    </source>
</evidence>
<dbReference type="InParanoid" id="A0A803YCB8"/>
<dbReference type="AlphaFoldDB" id="A0A803YCB8"/>
<dbReference type="Bgee" id="ENSMGAG00000007141">
    <property type="expression patterns" value="Expressed in ileum and 8 other cell types or tissues"/>
</dbReference>
<evidence type="ECO:0000256" key="1">
    <source>
        <dbReference type="ARBA" id="ARBA00004110"/>
    </source>
</evidence>
<dbReference type="FunFam" id="1.10.533.10:FF:000013">
    <property type="entry name" value="Apoptosis-associated speck-like protein containing a CARD"/>
    <property type="match status" value="1"/>
</dbReference>
<keyword evidence="2" id="KW-0963">Cytoplasm</keyword>
<dbReference type="InterPro" id="IPR051249">
    <property type="entry name" value="NLRP_Inflammasome"/>
</dbReference>
<reference evidence="9" key="3">
    <citation type="submission" date="2025-09" db="UniProtKB">
        <authorList>
            <consortium name="Ensembl"/>
        </authorList>
    </citation>
    <scope>IDENTIFICATION</scope>
</reference>
<reference evidence="9 10" key="1">
    <citation type="journal article" date="2010" name="PLoS Biol.">
        <title>Multi-platform next-generation sequencing of the domestic turkey (Meleagris gallopavo): genome assembly and analysis.</title>
        <authorList>
            <person name="Dalloul R.A."/>
            <person name="Long J.A."/>
            <person name="Zimin A.V."/>
            <person name="Aslam L."/>
            <person name="Beal K."/>
            <person name="Blomberg L.A."/>
            <person name="Bouffard P."/>
            <person name="Burt D.W."/>
            <person name="Crasta O."/>
            <person name="Crooijmans R.P."/>
            <person name="Cooper K."/>
            <person name="Coulombe R.A."/>
            <person name="De S."/>
            <person name="Delany M.E."/>
            <person name="Dodgson J.B."/>
            <person name="Dong J.J."/>
            <person name="Evans C."/>
            <person name="Frederickson K.M."/>
            <person name="Flicek P."/>
            <person name="Florea L."/>
            <person name="Folkerts O."/>
            <person name="Groenen M.A."/>
            <person name="Harkins T.T."/>
            <person name="Herrero J."/>
            <person name="Hoffmann S."/>
            <person name="Megens H.J."/>
            <person name="Jiang A."/>
            <person name="de Jong P."/>
            <person name="Kaiser P."/>
            <person name="Kim H."/>
            <person name="Kim K.W."/>
            <person name="Kim S."/>
            <person name="Langenberger D."/>
            <person name="Lee M.K."/>
            <person name="Lee T."/>
            <person name="Mane S."/>
            <person name="Marcais G."/>
            <person name="Marz M."/>
            <person name="McElroy A.P."/>
            <person name="Modise T."/>
            <person name="Nefedov M."/>
            <person name="Notredame C."/>
            <person name="Paton I.R."/>
            <person name="Payne W.S."/>
            <person name="Pertea G."/>
            <person name="Prickett D."/>
            <person name="Puiu D."/>
            <person name="Qioa D."/>
            <person name="Raineri E."/>
            <person name="Ruffier M."/>
            <person name="Salzberg S.L."/>
            <person name="Schatz M.C."/>
            <person name="Scheuring C."/>
            <person name="Schmidt C.J."/>
            <person name="Schroeder S."/>
            <person name="Searle S.M."/>
            <person name="Smith E.J."/>
            <person name="Smith J."/>
            <person name="Sonstegard T.S."/>
            <person name="Stadler P.F."/>
            <person name="Tafer H."/>
            <person name="Tu Z.J."/>
            <person name="Van Tassell C.P."/>
            <person name="Vilella A.J."/>
            <person name="Williams K.P."/>
            <person name="Yorke J.A."/>
            <person name="Zhang L."/>
            <person name="Zhang H.B."/>
            <person name="Zhang X."/>
            <person name="Zhang Y."/>
            <person name="Reed K.M."/>
        </authorList>
    </citation>
    <scope>NUCLEOTIDE SEQUENCE [LARGE SCALE GENOMIC DNA]</scope>
</reference>
<dbReference type="Pfam" id="PF00619">
    <property type="entry name" value="CARD"/>
    <property type="match status" value="1"/>
</dbReference>
<evidence type="ECO:0000256" key="5">
    <source>
        <dbReference type="ARBA" id="ARBA00023198"/>
    </source>
</evidence>
<dbReference type="PANTHER" id="PTHR46985">
    <property type="entry name" value="NACHT, LRR AND PYD DOMAINS-CONTAINING PROTEIN 1"/>
    <property type="match status" value="1"/>
</dbReference>
<dbReference type="InterPro" id="IPR033516">
    <property type="entry name" value="CARD8/ASC/NALP1_CARD"/>
</dbReference>
<dbReference type="GO" id="GO:0042981">
    <property type="term" value="P:regulation of apoptotic process"/>
    <property type="evidence" value="ECO:0007669"/>
    <property type="project" value="InterPro"/>
</dbReference>
<protein>
    <recommendedName>
        <fullName evidence="11">PYD and CARD domain containing</fullName>
    </recommendedName>
</protein>
<keyword evidence="10" id="KW-1185">Reference proteome</keyword>
<dbReference type="SMART" id="SM01289">
    <property type="entry name" value="PYRIN"/>
    <property type="match status" value="1"/>
</dbReference>
<evidence type="ECO:0000313" key="10">
    <source>
        <dbReference type="Proteomes" id="UP000001645"/>
    </source>
</evidence>